<dbReference type="GO" id="GO:0004656">
    <property type="term" value="F:procollagen-proline 4-dioxygenase activity"/>
    <property type="evidence" value="ECO:0007669"/>
    <property type="project" value="UniProtKB-EC"/>
</dbReference>
<evidence type="ECO:0000256" key="2">
    <source>
        <dbReference type="ARBA" id="ARBA00004648"/>
    </source>
</evidence>
<dbReference type="InterPro" id="IPR045054">
    <property type="entry name" value="P4HA-like"/>
</dbReference>
<dbReference type="AlphaFoldDB" id="A0A7S3BM75"/>
<evidence type="ECO:0000256" key="8">
    <source>
        <dbReference type="SAM" id="MobiDB-lite"/>
    </source>
</evidence>
<proteinExistence type="predicted"/>
<dbReference type="GO" id="GO:0005506">
    <property type="term" value="F:iron ion binding"/>
    <property type="evidence" value="ECO:0007669"/>
    <property type="project" value="InterPro"/>
</dbReference>
<evidence type="ECO:0000256" key="3">
    <source>
        <dbReference type="ARBA" id="ARBA00022723"/>
    </source>
</evidence>
<feature type="region of interest" description="Disordered" evidence="8">
    <location>
        <begin position="1"/>
        <end position="31"/>
    </location>
</feature>
<gene>
    <name evidence="10" type="ORF">PSIN1315_LOCUS7491</name>
</gene>
<dbReference type="InterPro" id="IPR044862">
    <property type="entry name" value="Pro_4_hyd_alph_FE2OG_OXY"/>
</dbReference>
<evidence type="ECO:0000256" key="6">
    <source>
        <dbReference type="ARBA" id="ARBA00023004"/>
    </source>
</evidence>
<comment type="cofactor">
    <cofactor evidence="1">
        <name>L-ascorbate</name>
        <dbReference type="ChEBI" id="CHEBI:38290"/>
    </cofactor>
</comment>
<evidence type="ECO:0000256" key="4">
    <source>
        <dbReference type="ARBA" id="ARBA00022964"/>
    </source>
</evidence>
<dbReference type="PROSITE" id="PS51471">
    <property type="entry name" value="FE2OG_OXY"/>
    <property type="match status" value="1"/>
</dbReference>
<protein>
    <recommendedName>
        <fullName evidence="9">Fe2OG dioxygenase domain-containing protein</fullName>
    </recommendedName>
</protein>
<dbReference type="Pfam" id="PF13640">
    <property type="entry name" value="2OG-FeII_Oxy_3"/>
    <property type="match status" value="1"/>
</dbReference>
<evidence type="ECO:0000259" key="9">
    <source>
        <dbReference type="PROSITE" id="PS51471"/>
    </source>
</evidence>
<reference evidence="10" key="1">
    <citation type="submission" date="2021-01" db="EMBL/GenBank/DDBJ databases">
        <authorList>
            <person name="Corre E."/>
            <person name="Pelletier E."/>
            <person name="Niang G."/>
            <person name="Scheremetjew M."/>
            <person name="Finn R."/>
            <person name="Kale V."/>
            <person name="Holt S."/>
            <person name="Cochrane G."/>
            <person name="Meng A."/>
            <person name="Brown T."/>
            <person name="Cohen L."/>
        </authorList>
    </citation>
    <scope>NUCLEOTIDE SEQUENCE</scope>
    <source>
        <strain evidence="10">RCC927</strain>
    </source>
</reference>
<evidence type="ECO:0000256" key="5">
    <source>
        <dbReference type="ARBA" id="ARBA00023002"/>
    </source>
</evidence>
<keyword evidence="6" id="KW-0408">Iron</keyword>
<dbReference type="PANTHER" id="PTHR10869">
    <property type="entry name" value="PROLYL 4-HYDROXYLASE ALPHA SUBUNIT"/>
    <property type="match status" value="1"/>
</dbReference>
<dbReference type="Gene3D" id="2.60.120.620">
    <property type="entry name" value="q2cbj1_9rhob like domain"/>
    <property type="match status" value="1"/>
</dbReference>
<dbReference type="EMBL" id="HBHY01011597">
    <property type="protein sequence ID" value="CAE0139651.1"/>
    <property type="molecule type" value="Transcribed_RNA"/>
</dbReference>
<evidence type="ECO:0000313" key="10">
    <source>
        <dbReference type="EMBL" id="CAE0139651.1"/>
    </source>
</evidence>
<keyword evidence="4" id="KW-0223">Dioxygenase</keyword>
<dbReference type="InterPro" id="IPR005123">
    <property type="entry name" value="Oxoglu/Fe-dep_dioxygenase_dom"/>
</dbReference>
<keyword evidence="3" id="KW-0479">Metal-binding</keyword>
<accession>A0A7S3BM75</accession>
<comment type="catalytic activity">
    <reaction evidence="7">
        <text>L-prolyl-[collagen] + 2-oxoglutarate + O2 = trans-4-hydroxy-L-prolyl-[collagen] + succinate + CO2</text>
        <dbReference type="Rhea" id="RHEA:18945"/>
        <dbReference type="Rhea" id="RHEA-COMP:11676"/>
        <dbReference type="Rhea" id="RHEA-COMP:11680"/>
        <dbReference type="ChEBI" id="CHEBI:15379"/>
        <dbReference type="ChEBI" id="CHEBI:16526"/>
        <dbReference type="ChEBI" id="CHEBI:16810"/>
        <dbReference type="ChEBI" id="CHEBI:30031"/>
        <dbReference type="ChEBI" id="CHEBI:50342"/>
        <dbReference type="ChEBI" id="CHEBI:61965"/>
        <dbReference type="EC" id="1.14.11.2"/>
    </reaction>
</comment>
<feature type="compositionally biased region" description="Low complexity" evidence="8">
    <location>
        <begin position="12"/>
        <end position="31"/>
    </location>
</feature>
<evidence type="ECO:0000256" key="7">
    <source>
        <dbReference type="ARBA" id="ARBA00049169"/>
    </source>
</evidence>
<dbReference type="InterPro" id="IPR006620">
    <property type="entry name" value="Pro_4_hyd_alph"/>
</dbReference>
<organism evidence="10">
    <name type="scientific">Prasinoderma singulare</name>
    <dbReference type="NCBI Taxonomy" id="676789"/>
    <lineage>
        <taxon>Eukaryota</taxon>
        <taxon>Viridiplantae</taxon>
        <taxon>Prasinodermophyta</taxon>
        <taxon>Prasinodermophyceae</taxon>
        <taxon>Prasinodermales</taxon>
        <taxon>Prasinodermaceae</taxon>
        <taxon>Prasinoderma</taxon>
    </lineage>
</organism>
<comment type="subcellular location">
    <subcellularLocation>
        <location evidence="2">Endoplasmic reticulum membrane</location>
        <topology evidence="2">Single-pass type II membrane protein</topology>
    </subcellularLocation>
</comment>
<feature type="domain" description="Fe2OG dioxygenase" evidence="9">
    <location>
        <begin position="177"/>
        <end position="275"/>
    </location>
</feature>
<dbReference type="PANTHER" id="PTHR10869:SF241">
    <property type="entry name" value="FE2OG DIOXYGENASE DOMAIN-CONTAINING PROTEIN"/>
    <property type="match status" value="1"/>
</dbReference>
<evidence type="ECO:0000256" key="1">
    <source>
        <dbReference type="ARBA" id="ARBA00001961"/>
    </source>
</evidence>
<keyword evidence="5" id="KW-0560">Oxidoreductase</keyword>
<sequence length="275" mass="29677">MSLPASPEQRGQQAAATPCTPCTPCTPSTPQVAPRAAVELDAGWAPREGVRLQLGGKDAERLCVRADSVLTDSDCAQLMRCAEGGAGYEAALLNVGAGRQVMAADVRNSERSIVDDVPLAAQLFERVRHLLPAEIWVPPAGRERFGGAMHYAMPDEAGGTVAALEAQGWRRWELCALNERLRFLRYGAGHYFREHSDGAYWRPGSDPYVEGEGSFLTLQFYLKAPEGGGQTSFTGAAVESVPGRVCIFDHDCLHAGEAVTGGEKVVIRTDVMYRQ</sequence>
<dbReference type="GO" id="GO:0005789">
    <property type="term" value="C:endoplasmic reticulum membrane"/>
    <property type="evidence" value="ECO:0007669"/>
    <property type="project" value="UniProtKB-SubCell"/>
</dbReference>
<name>A0A7S3BM75_9VIRI</name>
<dbReference type="SMART" id="SM00702">
    <property type="entry name" value="P4Hc"/>
    <property type="match status" value="1"/>
</dbReference>
<dbReference type="GO" id="GO:0031418">
    <property type="term" value="F:L-ascorbic acid binding"/>
    <property type="evidence" value="ECO:0007669"/>
    <property type="project" value="InterPro"/>
</dbReference>